<sequence>MRLMMIFFGFLALSFSSVAEEGGAPGTICLTGDGHVVTTHLQSCPQDMKKL</sequence>
<accession>A0A9X3CNV8</accession>
<proteinExistence type="predicted"/>
<evidence type="ECO:0008006" key="4">
    <source>
        <dbReference type="Google" id="ProtNLM"/>
    </source>
</evidence>
<comment type="caution">
    <text evidence="2">The sequence shown here is derived from an EMBL/GenBank/DDBJ whole genome shotgun (WGS) entry which is preliminary data.</text>
</comment>
<reference evidence="2" key="1">
    <citation type="submission" date="2022-02" db="EMBL/GenBank/DDBJ databases">
        <title>Vibrio sp. nov, a new bacterium isolated from seawater.</title>
        <authorList>
            <person name="Yuan Y."/>
        </authorList>
    </citation>
    <scope>NUCLEOTIDE SEQUENCE</scope>
    <source>
        <strain evidence="2">ZSDZ65</strain>
    </source>
</reference>
<name>A0A9X3CNV8_9VIBR</name>
<feature type="chain" id="PRO_5040806637" description="Secreted protein" evidence="1">
    <location>
        <begin position="20"/>
        <end position="51"/>
    </location>
</feature>
<protein>
    <recommendedName>
        <fullName evidence="4">Secreted protein</fullName>
    </recommendedName>
</protein>
<evidence type="ECO:0000313" key="3">
    <source>
        <dbReference type="Proteomes" id="UP001155587"/>
    </source>
</evidence>
<feature type="signal peptide" evidence="1">
    <location>
        <begin position="1"/>
        <end position="19"/>
    </location>
</feature>
<gene>
    <name evidence="2" type="ORF">MD535_12355</name>
</gene>
<keyword evidence="1" id="KW-0732">Signal</keyword>
<dbReference type="RefSeq" id="WP_265675329.1">
    <property type="nucleotide sequence ID" value="NZ_JAKRRY010000015.1"/>
</dbReference>
<evidence type="ECO:0000256" key="1">
    <source>
        <dbReference type="SAM" id="SignalP"/>
    </source>
</evidence>
<organism evidence="2 3">
    <name type="scientific">Vibrio qingdaonensis</name>
    <dbReference type="NCBI Taxonomy" id="2829491"/>
    <lineage>
        <taxon>Bacteria</taxon>
        <taxon>Pseudomonadati</taxon>
        <taxon>Pseudomonadota</taxon>
        <taxon>Gammaproteobacteria</taxon>
        <taxon>Vibrionales</taxon>
        <taxon>Vibrionaceae</taxon>
        <taxon>Vibrio</taxon>
    </lineage>
</organism>
<dbReference type="Proteomes" id="UP001155587">
    <property type="component" value="Unassembled WGS sequence"/>
</dbReference>
<keyword evidence="3" id="KW-1185">Reference proteome</keyword>
<dbReference type="AlphaFoldDB" id="A0A9X3CNV8"/>
<evidence type="ECO:0000313" key="2">
    <source>
        <dbReference type="EMBL" id="MCW8346788.1"/>
    </source>
</evidence>
<dbReference type="EMBL" id="JAKRRY010000015">
    <property type="protein sequence ID" value="MCW8346788.1"/>
    <property type="molecule type" value="Genomic_DNA"/>
</dbReference>